<name>A0A143QR95_RHOFA</name>
<evidence type="ECO:0000259" key="1">
    <source>
        <dbReference type="SMART" id="SM00849"/>
    </source>
</evidence>
<reference evidence="2 3" key="1">
    <citation type="journal article" date="2016" name="Genome Announc.">
        <title>Complete Genome and Plasmid Sequences for Rhodococcus fascians D188 and Draft Sequences for Rhodococcus Isolates PBTS 1 and PBTS 2.</title>
        <authorList>
            <person name="Stamler R.A."/>
            <person name="Vereecke D."/>
            <person name="Zhang Y."/>
            <person name="Schilkey F."/>
            <person name="Devitt N."/>
            <person name="Randall J.J."/>
        </authorList>
    </citation>
    <scope>NUCLEOTIDE SEQUENCE [LARGE SCALE GENOMIC DNA]</scope>
    <source>
        <strain evidence="2 3">PBTS2</strain>
    </source>
</reference>
<dbReference type="SMART" id="SM00849">
    <property type="entry name" value="Lactamase_B"/>
    <property type="match status" value="1"/>
</dbReference>
<dbReference type="InterPro" id="IPR051453">
    <property type="entry name" value="MBL_Glyoxalase_II"/>
</dbReference>
<dbReference type="Proteomes" id="UP000076038">
    <property type="component" value="Chromosome"/>
</dbReference>
<organism evidence="2 3">
    <name type="scientific">Rhodococcoides fascians</name>
    <name type="common">Rhodococcus fascians</name>
    <dbReference type="NCBI Taxonomy" id="1828"/>
    <lineage>
        <taxon>Bacteria</taxon>
        <taxon>Bacillati</taxon>
        <taxon>Actinomycetota</taxon>
        <taxon>Actinomycetes</taxon>
        <taxon>Mycobacteriales</taxon>
        <taxon>Nocardiaceae</taxon>
        <taxon>Rhodococcoides</taxon>
    </lineage>
</organism>
<accession>A0A143QR95</accession>
<gene>
    <name evidence="2" type="primary">baeB_4</name>
    <name evidence="2" type="ORF">A3Q41_04182</name>
</gene>
<evidence type="ECO:0000313" key="3">
    <source>
        <dbReference type="Proteomes" id="UP000076038"/>
    </source>
</evidence>
<dbReference type="EC" id="3.-.-.-" evidence="2"/>
<dbReference type="Gene3D" id="3.60.15.10">
    <property type="entry name" value="Ribonuclease Z/Hydroxyacylglutathione hydrolase-like"/>
    <property type="match status" value="1"/>
</dbReference>
<dbReference type="PANTHER" id="PTHR46233">
    <property type="entry name" value="HYDROXYACYLGLUTATHIONE HYDROLASE GLOC"/>
    <property type="match status" value="1"/>
</dbReference>
<reference evidence="3" key="2">
    <citation type="submission" date="2016-04" db="EMBL/GenBank/DDBJ databases">
        <title>Complete Genome and Plasmid Sequences for Rhodococcus fascians D188 and Draft Sequences for Rhodococcus spp. Isolates PBTS 1 and PBTS 2.</title>
        <authorList>
            <person name="Stamer R."/>
            <person name="Vereecke D."/>
            <person name="Zhang Y."/>
            <person name="Schilkey F."/>
            <person name="Devitt N."/>
            <person name="Randall J."/>
        </authorList>
    </citation>
    <scope>NUCLEOTIDE SEQUENCE [LARGE SCALE GENOMIC DNA]</scope>
    <source>
        <strain evidence="3">PBTS2</strain>
    </source>
</reference>
<dbReference type="EMBL" id="CP015220">
    <property type="protein sequence ID" value="AMY25459.1"/>
    <property type="molecule type" value="Genomic_DNA"/>
</dbReference>
<dbReference type="InterPro" id="IPR001279">
    <property type="entry name" value="Metallo-B-lactamas"/>
</dbReference>
<dbReference type="PANTHER" id="PTHR46233:SF1">
    <property type="entry name" value="CONSERVED PROTEIN"/>
    <property type="match status" value="1"/>
</dbReference>
<evidence type="ECO:0000313" key="2">
    <source>
        <dbReference type="EMBL" id="AMY25459.1"/>
    </source>
</evidence>
<dbReference type="SUPFAM" id="SSF56281">
    <property type="entry name" value="Metallo-hydrolase/oxidoreductase"/>
    <property type="match status" value="1"/>
</dbReference>
<dbReference type="Pfam" id="PF00753">
    <property type="entry name" value="Lactamase_B"/>
    <property type="match status" value="1"/>
</dbReference>
<dbReference type="InterPro" id="IPR036866">
    <property type="entry name" value="RibonucZ/Hydroxyglut_hydro"/>
</dbReference>
<dbReference type="CDD" id="cd06262">
    <property type="entry name" value="metallo-hydrolase-like_MBL-fold"/>
    <property type="match status" value="1"/>
</dbReference>
<dbReference type="AlphaFoldDB" id="A0A143QR95"/>
<protein>
    <submittedName>
        <fullName evidence="2">Putative polyketide biosynthesis zinc-dependent hydrolase BaeB</fullName>
        <ecNumber evidence="2">3.-.-.-</ecNumber>
    </submittedName>
</protein>
<proteinExistence type="predicted"/>
<keyword evidence="2" id="KW-0378">Hydrolase</keyword>
<dbReference type="GO" id="GO:0016787">
    <property type="term" value="F:hydrolase activity"/>
    <property type="evidence" value="ECO:0007669"/>
    <property type="project" value="UniProtKB-KW"/>
</dbReference>
<keyword evidence="3" id="KW-1185">Reference proteome</keyword>
<feature type="domain" description="Metallo-beta-lactamase" evidence="1">
    <location>
        <begin position="69"/>
        <end position="236"/>
    </location>
</feature>
<dbReference type="KEGG" id="rhs:A3Q41_04182"/>
<dbReference type="PATRIC" id="fig|1653479.3.peg.4238"/>
<sequence length="257" mass="27398">MVGPGTDTLFHERDPGAPVVAADGSVLEMDEHLMVIDDNYTGVVAQGSPPQRRTIPGATITKMSVGPMDNNTYLVVCSATGHSLLIDAANEADRISLLLDENAPTLSLIVTTHQHADHWQALADIAGGTDSPTAAHELDAEPLPVAPDRFLADHDTVSVGELTFDVVHLTGHTPGSIALALTDTEGKTTHLFTGDSLFPGGVGKTNGPEDFTHLLDDVSAKLFDRFADDTVVYPGHGKDTTLGDERPHLAEWRERGW</sequence>